<feature type="signal peptide" evidence="1">
    <location>
        <begin position="1"/>
        <end position="16"/>
    </location>
</feature>
<name>A0A8J2JPT6_9HEXA</name>
<evidence type="ECO:0000256" key="1">
    <source>
        <dbReference type="SAM" id="SignalP"/>
    </source>
</evidence>
<protein>
    <submittedName>
        <fullName evidence="2">Uncharacterized protein</fullName>
    </submittedName>
</protein>
<evidence type="ECO:0000313" key="3">
    <source>
        <dbReference type="Proteomes" id="UP000708208"/>
    </source>
</evidence>
<evidence type="ECO:0000313" key="2">
    <source>
        <dbReference type="EMBL" id="CAG7723944.1"/>
    </source>
</evidence>
<gene>
    <name evidence="2" type="ORF">AFUS01_LOCUS12998</name>
</gene>
<sequence length="181" mass="20039">MIYIVMVTFLVLASSASKLHILDRMVAIEAEQRCTQFTPCEGPTGPDQFLSLNMTNCSQPEVQINEGEPLTYTIAFYQRLKCKVEKGAKWSDFYTTCEDYNVIFLQTVSGQKYELLVQTFTQPCSPDPGTICVLTNTGIVSSGSGQSGEFWLSVLVTCNNPVTRGYELCENAPAVFTNVQS</sequence>
<accession>A0A8J2JPT6</accession>
<dbReference type="Proteomes" id="UP000708208">
    <property type="component" value="Unassembled WGS sequence"/>
</dbReference>
<comment type="caution">
    <text evidence="2">The sequence shown here is derived from an EMBL/GenBank/DDBJ whole genome shotgun (WGS) entry which is preliminary data.</text>
</comment>
<keyword evidence="1" id="KW-0732">Signal</keyword>
<proteinExistence type="predicted"/>
<feature type="chain" id="PRO_5035323199" evidence="1">
    <location>
        <begin position="17"/>
        <end position="181"/>
    </location>
</feature>
<keyword evidence="3" id="KW-1185">Reference proteome</keyword>
<dbReference type="EMBL" id="CAJVCH010104061">
    <property type="protein sequence ID" value="CAG7723944.1"/>
    <property type="molecule type" value="Genomic_DNA"/>
</dbReference>
<reference evidence="2" key="1">
    <citation type="submission" date="2021-06" db="EMBL/GenBank/DDBJ databases">
        <authorList>
            <person name="Hodson N. C."/>
            <person name="Mongue J. A."/>
            <person name="Jaron S. K."/>
        </authorList>
    </citation>
    <scope>NUCLEOTIDE SEQUENCE</scope>
</reference>
<organism evidence="2 3">
    <name type="scientific">Allacma fusca</name>
    <dbReference type="NCBI Taxonomy" id="39272"/>
    <lineage>
        <taxon>Eukaryota</taxon>
        <taxon>Metazoa</taxon>
        <taxon>Ecdysozoa</taxon>
        <taxon>Arthropoda</taxon>
        <taxon>Hexapoda</taxon>
        <taxon>Collembola</taxon>
        <taxon>Symphypleona</taxon>
        <taxon>Sminthuridae</taxon>
        <taxon>Allacma</taxon>
    </lineage>
</organism>
<dbReference type="AlphaFoldDB" id="A0A8J2JPT6"/>